<dbReference type="InterPro" id="IPR010572">
    <property type="entry name" value="Tail_dom"/>
</dbReference>
<sequence length="736" mass="80242">MRFACFDRWDTPKPEPTGVTEATWTSGVDGTRSLELTCVGETGIGKGDRIVFTDPRGKLQETIVVSPEHRRENQRIITSLVCKGSIQELDDTFIEDRRNRNATATQCLRKALEGTRWAVGVVDDDGTLLDLSFYHVSALQAVESIAAKYGLEVTASYLMDPSHMKITDRAVNLVKTQGDQTNEGLRRFEYGHNLKGITRTVDATGVKTRLYGYGKGLPTTDGNGEETGGYGRRIDFADINNGKPYVEDPQATALWGLPGPPKTSISGNMLKGGGFERTYGEGWLFIPTTAFLDALVKKDGTVTPCEGKVMLRMGTDASTCASSAIYDPITVKGGTQYQLTMRTHGAANATAKVRITQNVNVYPSSDIALADPVNTGGWTRTTWRFTTHQKCSTIRIYIENPTGTMYVDDVTLTMATTTTIHPAEGIYENGDCEDKAQLLAETKAELQRRCMPTVSYEADVQTFAESGTDLRGVGLGDRVLLVDTTFTPDLRLAGRVLQLEENLLDPASTTVTIGNIIERFTVSNRTAEQRLERVVAESAAWNTSSQQISQNAGKWDQVAQTVVDNATQWNDAATTINTNATGWANTAETVTTRQADWDAAASAINQHADAWNGTTAAMTEGKPQWDATAETVSANSGEWSETSRLVQDNKNTWADAAQTVSQRQNAWDTASMDVTLGKDDWDEAYVTASNLSQAVRQNATETTLRHGNLAVTLGERISLADPSGTYVFENGAFVKQ</sequence>
<dbReference type="Gene3D" id="2.60.120.260">
    <property type="entry name" value="Galactose-binding domain-like"/>
    <property type="match status" value="1"/>
</dbReference>
<comment type="caution">
    <text evidence="2">The sequence shown here is derived from an EMBL/GenBank/DDBJ whole genome shotgun (WGS) entry which is preliminary data.</text>
</comment>
<evidence type="ECO:0000313" key="2">
    <source>
        <dbReference type="EMBL" id="NMM93491.1"/>
    </source>
</evidence>
<dbReference type="RefSeq" id="WP_169171561.1">
    <property type="nucleotide sequence ID" value="NZ_JAAIII010000002.1"/>
</dbReference>
<evidence type="ECO:0000259" key="1">
    <source>
        <dbReference type="Pfam" id="PF06605"/>
    </source>
</evidence>
<dbReference type="EMBL" id="JAAIII010000002">
    <property type="protein sequence ID" value="NMM93491.1"/>
    <property type="molecule type" value="Genomic_DNA"/>
</dbReference>
<dbReference type="NCBIfam" id="TIGR01665">
    <property type="entry name" value="put_anti_recept"/>
    <property type="match status" value="2"/>
</dbReference>
<dbReference type="Pfam" id="PF06605">
    <property type="entry name" value="Prophage_tail"/>
    <property type="match status" value="2"/>
</dbReference>
<dbReference type="SUPFAM" id="SSF49785">
    <property type="entry name" value="Galactose-binding domain-like"/>
    <property type="match status" value="1"/>
</dbReference>
<reference evidence="2 3" key="1">
    <citation type="submission" date="2020-02" db="EMBL/GenBank/DDBJ databases">
        <title>Characterization of phylogenetic diversity of novel bifidobacterial species isolated in Czech ZOOs.</title>
        <authorList>
            <person name="Lugli G.A."/>
            <person name="Vera N.B."/>
            <person name="Ventura M."/>
        </authorList>
    </citation>
    <scope>NUCLEOTIDE SEQUENCE [LARGE SCALE GENOMIC DNA]</scope>
    <source>
        <strain evidence="2 3">DSM 109957</strain>
    </source>
</reference>
<dbReference type="AlphaFoldDB" id="A0A7Y0EQJ2"/>
<protein>
    <submittedName>
        <fullName evidence="2">Wiskott-Aldrich syndrome-like protein 1</fullName>
    </submittedName>
</protein>
<dbReference type="InterPro" id="IPR007119">
    <property type="entry name" value="Phage_tail_spike_N"/>
</dbReference>
<proteinExistence type="predicted"/>
<organism evidence="2 3">
    <name type="scientific">Bifidobacterium oedipodis</name>
    <dbReference type="NCBI Taxonomy" id="2675322"/>
    <lineage>
        <taxon>Bacteria</taxon>
        <taxon>Bacillati</taxon>
        <taxon>Actinomycetota</taxon>
        <taxon>Actinomycetes</taxon>
        <taxon>Bifidobacteriales</taxon>
        <taxon>Bifidobacteriaceae</taxon>
        <taxon>Bifidobacterium</taxon>
    </lineage>
</organism>
<accession>A0A7Y0EQJ2</accession>
<name>A0A7Y0EQJ2_9BIFI</name>
<dbReference type="InterPro" id="IPR008979">
    <property type="entry name" value="Galactose-bd-like_sf"/>
</dbReference>
<feature type="domain" description="Tail spike" evidence="1">
    <location>
        <begin position="90"/>
        <end position="258"/>
    </location>
</feature>
<dbReference type="Proteomes" id="UP000532194">
    <property type="component" value="Unassembled WGS sequence"/>
</dbReference>
<gene>
    <name evidence="2" type="ORF">G1C95_0676</name>
</gene>
<keyword evidence="3" id="KW-1185">Reference proteome</keyword>
<feature type="domain" description="Tail spike" evidence="1">
    <location>
        <begin position="426"/>
        <end position="521"/>
    </location>
</feature>
<evidence type="ECO:0000313" key="3">
    <source>
        <dbReference type="Proteomes" id="UP000532194"/>
    </source>
</evidence>